<evidence type="ECO:0000313" key="2">
    <source>
        <dbReference type="EnsemblProtists" id="HpaP811097"/>
    </source>
</evidence>
<organism evidence="2 3">
    <name type="scientific">Hyaloperonospora arabidopsidis (strain Emoy2)</name>
    <name type="common">Downy mildew agent</name>
    <name type="synonym">Peronospora arabidopsidis</name>
    <dbReference type="NCBI Taxonomy" id="559515"/>
    <lineage>
        <taxon>Eukaryota</taxon>
        <taxon>Sar</taxon>
        <taxon>Stramenopiles</taxon>
        <taxon>Oomycota</taxon>
        <taxon>Peronosporomycetes</taxon>
        <taxon>Peronosporales</taxon>
        <taxon>Peronosporaceae</taxon>
        <taxon>Hyaloperonospora</taxon>
    </lineage>
</organism>
<sequence>MRVEHRRTTTRGGCLRRTRARRPTRIRRPSCPRYLSERRRQDADVLTNDHVVHAGQFGRLGMVPGVLDGGRCLPERHADRHVVHRKLEPHDVLDDDLVPIKIVLILEEQLQGLGLLIGLLGGLLDDRVGHVVVTVGVGKHLFVTKNQVANDFVDDAGADVVGQRSFISVIWRCKVSSGLIFLVKYCFLSALDISC</sequence>
<dbReference type="Proteomes" id="UP000011713">
    <property type="component" value="Unassembled WGS sequence"/>
</dbReference>
<dbReference type="HOGENOM" id="CLU_1398750_0_0_1"/>
<reference evidence="2" key="2">
    <citation type="submission" date="2015-06" db="UniProtKB">
        <authorList>
            <consortium name="EnsemblProtists"/>
        </authorList>
    </citation>
    <scope>IDENTIFICATION</scope>
    <source>
        <strain evidence="2">Emoy2</strain>
    </source>
</reference>
<dbReference type="AlphaFoldDB" id="M4BX46"/>
<name>M4BX46_HYAAE</name>
<keyword evidence="3" id="KW-1185">Reference proteome</keyword>
<dbReference type="VEuPathDB" id="FungiDB:HpaG811097"/>
<accession>M4BX46</accession>
<dbReference type="EMBL" id="JH598013">
    <property type="status" value="NOT_ANNOTATED_CDS"/>
    <property type="molecule type" value="Genomic_DNA"/>
</dbReference>
<evidence type="ECO:0000313" key="3">
    <source>
        <dbReference type="Proteomes" id="UP000011713"/>
    </source>
</evidence>
<reference evidence="3" key="1">
    <citation type="journal article" date="2010" name="Science">
        <title>Signatures of adaptation to obligate biotrophy in the Hyaloperonospora arabidopsidis genome.</title>
        <authorList>
            <person name="Baxter L."/>
            <person name="Tripathy S."/>
            <person name="Ishaque N."/>
            <person name="Boot N."/>
            <person name="Cabral A."/>
            <person name="Kemen E."/>
            <person name="Thines M."/>
            <person name="Ah-Fong A."/>
            <person name="Anderson R."/>
            <person name="Badejoko W."/>
            <person name="Bittner-Eddy P."/>
            <person name="Boore J.L."/>
            <person name="Chibucos M.C."/>
            <person name="Coates M."/>
            <person name="Dehal P."/>
            <person name="Delehaunty K."/>
            <person name="Dong S."/>
            <person name="Downton P."/>
            <person name="Dumas B."/>
            <person name="Fabro G."/>
            <person name="Fronick C."/>
            <person name="Fuerstenberg S.I."/>
            <person name="Fulton L."/>
            <person name="Gaulin E."/>
            <person name="Govers F."/>
            <person name="Hughes L."/>
            <person name="Humphray S."/>
            <person name="Jiang R.H."/>
            <person name="Judelson H."/>
            <person name="Kamoun S."/>
            <person name="Kyung K."/>
            <person name="Meijer H."/>
            <person name="Minx P."/>
            <person name="Morris P."/>
            <person name="Nelson J."/>
            <person name="Phuntumart V."/>
            <person name="Qutob D."/>
            <person name="Rehmany A."/>
            <person name="Rougon-Cardoso A."/>
            <person name="Ryden P."/>
            <person name="Torto-Alalibo T."/>
            <person name="Studholme D."/>
            <person name="Wang Y."/>
            <person name="Win J."/>
            <person name="Wood J."/>
            <person name="Clifton S.W."/>
            <person name="Rogers J."/>
            <person name="Van den Ackerveken G."/>
            <person name="Jones J.D."/>
            <person name="McDowell J.M."/>
            <person name="Beynon J."/>
            <person name="Tyler B.M."/>
        </authorList>
    </citation>
    <scope>NUCLEOTIDE SEQUENCE [LARGE SCALE GENOMIC DNA]</scope>
    <source>
        <strain evidence="3">Emoy2</strain>
    </source>
</reference>
<dbReference type="InParanoid" id="M4BX46"/>
<dbReference type="EnsemblProtists" id="HpaT811097">
    <property type="protein sequence ID" value="HpaP811097"/>
    <property type="gene ID" value="HpaG811097"/>
</dbReference>
<protein>
    <submittedName>
        <fullName evidence="2">Uncharacterized protein</fullName>
    </submittedName>
</protein>
<feature type="region of interest" description="Disordered" evidence="1">
    <location>
        <begin position="1"/>
        <end position="20"/>
    </location>
</feature>
<feature type="compositionally biased region" description="Basic residues" evidence="1">
    <location>
        <begin position="8"/>
        <end position="20"/>
    </location>
</feature>
<evidence type="ECO:0000256" key="1">
    <source>
        <dbReference type="SAM" id="MobiDB-lite"/>
    </source>
</evidence>
<proteinExistence type="predicted"/>